<protein>
    <submittedName>
        <fullName evidence="6">LysR family transcriptional regulator</fullName>
    </submittedName>
</protein>
<dbReference type="GO" id="GO:0003700">
    <property type="term" value="F:DNA-binding transcription factor activity"/>
    <property type="evidence" value="ECO:0007669"/>
    <property type="project" value="InterPro"/>
</dbReference>
<keyword evidence="2" id="KW-0805">Transcription regulation</keyword>
<dbReference type="PANTHER" id="PTHR30346">
    <property type="entry name" value="TRANSCRIPTIONAL DUAL REGULATOR HCAR-RELATED"/>
    <property type="match status" value="1"/>
</dbReference>
<dbReference type="InterPro" id="IPR005119">
    <property type="entry name" value="LysR_subst-bd"/>
</dbReference>
<evidence type="ECO:0000256" key="4">
    <source>
        <dbReference type="ARBA" id="ARBA00023163"/>
    </source>
</evidence>
<organism evidence="6 7">
    <name type="scientific">Dyella telluris</name>
    <dbReference type="NCBI Taxonomy" id="2763498"/>
    <lineage>
        <taxon>Bacteria</taxon>
        <taxon>Pseudomonadati</taxon>
        <taxon>Pseudomonadota</taxon>
        <taxon>Gammaproteobacteria</taxon>
        <taxon>Lysobacterales</taxon>
        <taxon>Rhodanobacteraceae</taxon>
        <taxon>Dyella</taxon>
    </lineage>
</organism>
<dbReference type="Pfam" id="PF00126">
    <property type="entry name" value="HTH_1"/>
    <property type="match status" value="1"/>
</dbReference>
<dbReference type="Pfam" id="PF03466">
    <property type="entry name" value="LysR_substrate"/>
    <property type="match status" value="1"/>
</dbReference>
<dbReference type="InterPro" id="IPR000847">
    <property type="entry name" value="LysR_HTH_N"/>
</dbReference>
<dbReference type="SUPFAM" id="SSF53850">
    <property type="entry name" value="Periplasmic binding protein-like II"/>
    <property type="match status" value="1"/>
</dbReference>
<comment type="similarity">
    <text evidence="1">Belongs to the LysR transcriptional regulatory family.</text>
</comment>
<evidence type="ECO:0000256" key="1">
    <source>
        <dbReference type="ARBA" id="ARBA00009437"/>
    </source>
</evidence>
<keyword evidence="7" id="KW-1185">Reference proteome</keyword>
<dbReference type="AlphaFoldDB" id="A0A7G8Q353"/>
<dbReference type="SUPFAM" id="SSF46785">
    <property type="entry name" value="Winged helix' DNA-binding domain"/>
    <property type="match status" value="1"/>
</dbReference>
<evidence type="ECO:0000313" key="7">
    <source>
        <dbReference type="Proteomes" id="UP000515873"/>
    </source>
</evidence>
<dbReference type="KEGG" id="dtl:H8F01_19480"/>
<dbReference type="FunFam" id="1.10.10.10:FF:000001">
    <property type="entry name" value="LysR family transcriptional regulator"/>
    <property type="match status" value="1"/>
</dbReference>
<dbReference type="GO" id="GO:0032993">
    <property type="term" value="C:protein-DNA complex"/>
    <property type="evidence" value="ECO:0007669"/>
    <property type="project" value="TreeGrafter"/>
</dbReference>
<dbReference type="InterPro" id="IPR036388">
    <property type="entry name" value="WH-like_DNA-bd_sf"/>
</dbReference>
<reference evidence="6 7" key="1">
    <citation type="submission" date="2020-08" db="EMBL/GenBank/DDBJ databases">
        <title>Dyella sp. G9 isolated from forest soil.</title>
        <authorList>
            <person name="Fu J."/>
            <person name="Qiu L."/>
        </authorList>
    </citation>
    <scope>NUCLEOTIDE SEQUENCE [LARGE SCALE GENOMIC DNA]</scope>
    <source>
        <strain evidence="6 7">G9</strain>
    </source>
</reference>
<keyword evidence="3" id="KW-0238">DNA-binding</keyword>
<name>A0A7G8Q353_9GAMM</name>
<proteinExistence type="inferred from homology"/>
<dbReference type="PANTHER" id="PTHR30346:SF17">
    <property type="entry name" value="LYSR FAMILY TRANSCRIPTIONAL REGULATOR"/>
    <property type="match status" value="1"/>
</dbReference>
<dbReference type="PROSITE" id="PS50931">
    <property type="entry name" value="HTH_LYSR"/>
    <property type="match status" value="1"/>
</dbReference>
<sequence>MELRHLRYFIAVAEELHFARAAERLGIAAPTLTVQIQELEQALGARLLLRSKRSVALTPAGEAFLGEARLAVTQFERARSVGQRAGRGEIGRIEVGYVGSAAYSGALQAQVQRFRAARPEVEIVATEHPMEVLPAMLEEGRIDVGFVRLPMRLPAPLASHALVHDVFCVALPSRHALVAVAGPLAARSLAGERFIVPEQPLGTYEVGRRGRFTPRIGAVPGSLVAVLTQVSVGAGVAIVPSVLKDVIDMPGVRFRPLAGKPVASGVAVVFRRQERSAAVAAFIQQVRATAALSVVYPQRG</sequence>
<dbReference type="InterPro" id="IPR036390">
    <property type="entry name" value="WH_DNA-bd_sf"/>
</dbReference>
<evidence type="ECO:0000313" key="6">
    <source>
        <dbReference type="EMBL" id="QNK01211.1"/>
    </source>
</evidence>
<dbReference type="Gene3D" id="1.10.10.10">
    <property type="entry name" value="Winged helix-like DNA-binding domain superfamily/Winged helix DNA-binding domain"/>
    <property type="match status" value="1"/>
</dbReference>
<evidence type="ECO:0000256" key="3">
    <source>
        <dbReference type="ARBA" id="ARBA00023125"/>
    </source>
</evidence>
<keyword evidence="4" id="KW-0804">Transcription</keyword>
<feature type="domain" description="HTH lysR-type" evidence="5">
    <location>
        <begin position="1"/>
        <end position="58"/>
    </location>
</feature>
<dbReference type="Gene3D" id="3.40.190.10">
    <property type="entry name" value="Periplasmic binding protein-like II"/>
    <property type="match status" value="2"/>
</dbReference>
<evidence type="ECO:0000256" key="2">
    <source>
        <dbReference type="ARBA" id="ARBA00023015"/>
    </source>
</evidence>
<dbReference type="Proteomes" id="UP000515873">
    <property type="component" value="Chromosome"/>
</dbReference>
<accession>A0A7G8Q353</accession>
<dbReference type="CDD" id="cd08414">
    <property type="entry name" value="PBP2_LTTR_aromatics_like"/>
    <property type="match status" value="1"/>
</dbReference>
<dbReference type="EMBL" id="CP060412">
    <property type="protein sequence ID" value="QNK01211.1"/>
    <property type="molecule type" value="Genomic_DNA"/>
</dbReference>
<evidence type="ECO:0000259" key="5">
    <source>
        <dbReference type="PROSITE" id="PS50931"/>
    </source>
</evidence>
<dbReference type="RefSeq" id="WP_187056673.1">
    <property type="nucleotide sequence ID" value="NZ_CP060412.1"/>
</dbReference>
<dbReference type="GO" id="GO:0003677">
    <property type="term" value="F:DNA binding"/>
    <property type="evidence" value="ECO:0007669"/>
    <property type="project" value="UniProtKB-KW"/>
</dbReference>
<gene>
    <name evidence="6" type="ORF">H8F01_19480</name>
</gene>